<dbReference type="SMART" id="SM01388">
    <property type="entry name" value="Mob1_phocein"/>
    <property type="match status" value="1"/>
</dbReference>
<dbReference type="InterPro" id="IPR005301">
    <property type="entry name" value="MOB_kinase_act_fam"/>
</dbReference>
<reference evidence="3 4" key="1">
    <citation type="submission" date="2024-01" db="EMBL/GenBank/DDBJ databases">
        <title>Comparative genomics of Cryptococcus and Kwoniella reveals pathogenesis evolution and contrasting modes of karyotype evolution via chromosome fusion or intercentromeric recombination.</title>
        <authorList>
            <person name="Coelho M.A."/>
            <person name="David-Palma M."/>
            <person name="Shea T."/>
            <person name="Bowers K."/>
            <person name="McGinley-Smith S."/>
            <person name="Mohammad A.W."/>
            <person name="Gnirke A."/>
            <person name="Yurkov A.M."/>
            <person name="Nowrousian M."/>
            <person name="Sun S."/>
            <person name="Cuomo C.A."/>
            <person name="Heitman J."/>
        </authorList>
    </citation>
    <scope>NUCLEOTIDE SEQUENCE [LARGE SCALE GENOMIC DNA]</scope>
    <source>
        <strain evidence="3 4">CBS 6074</strain>
    </source>
</reference>
<feature type="compositionally biased region" description="Basic and acidic residues" evidence="2">
    <location>
        <begin position="514"/>
        <end position="531"/>
    </location>
</feature>
<feature type="compositionally biased region" description="Low complexity" evidence="2">
    <location>
        <begin position="636"/>
        <end position="668"/>
    </location>
</feature>
<evidence type="ECO:0008006" key="5">
    <source>
        <dbReference type="Google" id="ProtNLM"/>
    </source>
</evidence>
<evidence type="ECO:0000256" key="2">
    <source>
        <dbReference type="SAM" id="MobiDB-lite"/>
    </source>
</evidence>
<feature type="compositionally biased region" description="Basic and acidic residues" evidence="2">
    <location>
        <begin position="561"/>
        <end position="618"/>
    </location>
</feature>
<gene>
    <name evidence="3" type="ORF">L201_001790</name>
</gene>
<keyword evidence="4" id="KW-1185">Reference proteome</keyword>
<feature type="binding site" evidence="1">
    <location>
        <position position="111"/>
    </location>
    <ligand>
        <name>Zn(2+)</name>
        <dbReference type="ChEBI" id="CHEBI:29105"/>
    </ligand>
</feature>
<feature type="compositionally biased region" description="Basic and acidic residues" evidence="2">
    <location>
        <begin position="696"/>
        <end position="706"/>
    </location>
</feature>
<feature type="region of interest" description="Disordered" evidence="2">
    <location>
        <begin position="235"/>
        <end position="722"/>
    </location>
</feature>
<keyword evidence="1" id="KW-0479">Metal-binding</keyword>
<dbReference type="EMBL" id="CP144099">
    <property type="protein sequence ID" value="WWC86911.1"/>
    <property type="molecule type" value="Genomic_DNA"/>
</dbReference>
<accession>A0AAX4JNC0</accession>
<feature type="compositionally biased region" description="Low complexity" evidence="2">
    <location>
        <begin position="417"/>
        <end position="430"/>
    </location>
</feature>
<dbReference type="PANTHER" id="PTHR22599">
    <property type="entry name" value="MPS ONE BINDER KINASE ACTIVATOR-LIKE MOB"/>
    <property type="match status" value="1"/>
</dbReference>
<feature type="compositionally biased region" description="Basic and acidic residues" evidence="2">
    <location>
        <begin position="432"/>
        <end position="449"/>
    </location>
</feature>
<sequence length="722" mass="79575">MIIPPQSESSTKGKNSIYRLKRGTKLSDLPPLPPNPPVPDLSSLNGPFQLAEFLSLKVRHDPHDVQSLVEIPIGDKSLGGKAPDRSVWIYEHLRRIPIDLTPLVTALLPICNRETCPEMKAHEWLYLCSAHGGGAESCSAIDYILHTLDSTTALLNSSLNFPSRMQIPPSSVSHFPSLFRRLSRIFSHAYFHHREIFQLSENETSLYSRFLGLCEKYELVGQSLLPIPRDVIVNSSHHQSEEEEEEKQDSSDEEEQEDNDDDEEEVDETRGRKDDNSNAAQSNTVSPIKEKRTQSLDRSLPPSTTTTITTSPTTTKNSVSSSSSPLKEKIIPPPGPQRSDTLRPDSISPENGFGTIRENDNDASKDSMISTLLPKSPANIDKNRKKHTLSRGKQPRATMHWGGSSEDNNNPIPDLPTTSSFNKSNTTSGSVTEEKDSSLPVKNRDRSESIESAIHIPSEIEAELPEELKEENLENIPISDPIDENTGSATNDLEGSEDIEQKEVNEEEEEEVEVTPKDEIELLEEKGELKPETSVAPLSPPSLISTSKPTTTKSSNENDQEQGKSDNDIVISTKEEDPVSLKGDSAEAKEQDQNTKDEQKSGVKTETEDRPEEKKEEITTDSQTKSSKSKKKSKKATSSSSSSSLQSSTSSPMNISTSTSNLLSNNSPIPSPIKGKGKLVPAEISNSTNSFINDDNLEKEKKKDDLSSSSSALDVKDKTEEK</sequence>
<feature type="compositionally biased region" description="Low complexity" evidence="2">
    <location>
        <begin position="541"/>
        <end position="555"/>
    </location>
</feature>
<feature type="binding site" evidence="1">
    <location>
        <position position="193"/>
    </location>
    <ligand>
        <name>Zn(2+)</name>
        <dbReference type="ChEBI" id="CHEBI:29105"/>
    </ligand>
</feature>
<proteinExistence type="predicted"/>
<evidence type="ECO:0000313" key="3">
    <source>
        <dbReference type="EMBL" id="WWC86911.1"/>
    </source>
</evidence>
<dbReference type="Gene3D" id="1.20.140.30">
    <property type="entry name" value="MOB kinase activator"/>
    <property type="match status" value="1"/>
</dbReference>
<evidence type="ECO:0000256" key="1">
    <source>
        <dbReference type="PIRSR" id="PIRSR605301-1"/>
    </source>
</evidence>
<dbReference type="RefSeq" id="XP_066073674.1">
    <property type="nucleotide sequence ID" value="XM_066217577.1"/>
</dbReference>
<feature type="compositionally biased region" description="Basic residues" evidence="2">
    <location>
        <begin position="383"/>
        <end position="394"/>
    </location>
</feature>
<organism evidence="3 4">
    <name type="scientific">Kwoniella dendrophila CBS 6074</name>
    <dbReference type="NCBI Taxonomy" id="1295534"/>
    <lineage>
        <taxon>Eukaryota</taxon>
        <taxon>Fungi</taxon>
        <taxon>Dikarya</taxon>
        <taxon>Basidiomycota</taxon>
        <taxon>Agaricomycotina</taxon>
        <taxon>Tremellomycetes</taxon>
        <taxon>Tremellales</taxon>
        <taxon>Cryptococcaceae</taxon>
        <taxon>Kwoniella</taxon>
    </lineage>
</organism>
<dbReference type="InterPro" id="IPR036703">
    <property type="entry name" value="MOB_kinase_act_sf"/>
</dbReference>
<dbReference type="SUPFAM" id="SSF101152">
    <property type="entry name" value="Mob1/phocein"/>
    <property type="match status" value="1"/>
</dbReference>
<name>A0AAX4JNC0_9TREE</name>
<dbReference type="Proteomes" id="UP001355207">
    <property type="component" value="Chromosome 2"/>
</dbReference>
<evidence type="ECO:0000313" key="4">
    <source>
        <dbReference type="Proteomes" id="UP001355207"/>
    </source>
</evidence>
<dbReference type="GeneID" id="91092462"/>
<dbReference type="Pfam" id="PF03637">
    <property type="entry name" value="Mob1_phocein"/>
    <property type="match status" value="1"/>
</dbReference>
<feature type="binding site" evidence="1">
    <location>
        <position position="188"/>
    </location>
    <ligand>
        <name>Zn(2+)</name>
        <dbReference type="ChEBI" id="CHEBI:29105"/>
    </ligand>
</feature>
<feature type="compositionally biased region" description="Polar residues" evidence="2">
    <location>
        <begin position="277"/>
        <end position="286"/>
    </location>
</feature>
<dbReference type="AlphaFoldDB" id="A0AAX4JNC0"/>
<feature type="binding site" evidence="1">
    <location>
        <position position="116"/>
    </location>
    <ligand>
        <name>Zn(2+)</name>
        <dbReference type="ChEBI" id="CHEBI:29105"/>
    </ligand>
</feature>
<feature type="compositionally biased region" description="Low complexity" evidence="2">
    <location>
        <begin position="299"/>
        <end position="325"/>
    </location>
</feature>
<feature type="compositionally biased region" description="Acidic residues" evidence="2">
    <location>
        <begin position="241"/>
        <end position="267"/>
    </location>
</feature>
<keyword evidence="1" id="KW-0862">Zinc</keyword>
<protein>
    <recommendedName>
        <fullName evidence="5">Mob1/phocein</fullName>
    </recommendedName>
</protein>